<keyword evidence="2" id="KW-0325">Glycoprotein</keyword>
<reference evidence="3 4" key="1">
    <citation type="journal article" date="2015" name="Int. J. Syst. Evol. Microbiol.">
        <title>Flavisolibacter ginsenosidimutans sp. nov., with ginsenoside-converting activity isolated from soil used for cultivating ginseng.</title>
        <authorList>
            <person name="Zhao Y."/>
            <person name="Liu Q."/>
            <person name="Kang M.S."/>
            <person name="Jin F."/>
            <person name="Yu H."/>
            <person name="Im W.T."/>
        </authorList>
    </citation>
    <scope>NUCLEOTIDE SEQUENCE [LARGE SCALE GENOMIC DNA]</scope>
    <source>
        <strain evidence="3 4">Gsoil 636</strain>
    </source>
</reference>
<dbReference type="AlphaFoldDB" id="A0A5B8UE80"/>
<evidence type="ECO:0000313" key="4">
    <source>
        <dbReference type="Proteomes" id="UP000321204"/>
    </source>
</evidence>
<accession>A0A5B8UE80</accession>
<gene>
    <name evidence="3" type="ORF">FSB75_00270</name>
</gene>
<dbReference type="Gene3D" id="2.120.10.30">
    <property type="entry name" value="TolB, C-terminal domain"/>
    <property type="match status" value="1"/>
</dbReference>
<sequence length="319" mass="36315">MQKMERIIGHNNHRYTVDKKWGSRYGNHYSVNDCHEMVIDKNGRLFLLTNEVKNNILVYNKDGRIIDSWGRDYPGGHGLSLHEQGGEEVIFISDHDRHQVIKTDLRGRVLMILDCPKEAGLYSAAEQFLPTETAIADNGDIYVTDGYGLQYVIQYNNKGEYIRHWGGRGNNNEQFDCVHGIAIDNRRSDKKTLLITSRNQNCFKRFTMDGQYIETINLPGSFVCRPVIKDDYLYAAVFRSGSNTAFGSGYITVLDKENKVVSTPGGSAPEYVNGSLLPQHQEEKIFIHPHDVCIDDDKNIYVCQWKAGKTFPLKLQCIA</sequence>
<dbReference type="Pfam" id="PF17170">
    <property type="entry name" value="DUF5128"/>
    <property type="match status" value="1"/>
</dbReference>
<protein>
    <submittedName>
        <fullName evidence="3">6-bladed beta-propeller</fullName>
    </submittedName>
</protein>
<dbReference type="SUPFAM" id="SSF63829">
    <property type="entry name" value="Calcium-dependent phosphotriesterase"/>
    <property type="match status" value="1"/>
</dbReference>
<dbReference type="EMBL" id="CP042433">
    <property type="protein sequence ID" value="QEC54400.1"/>
    <property type="molecule type" value="Genomic_DNA"/>
</dbReference>
<dbReference type="PANTHER" id="PTHR10680:SF38">
    <property type="entry name" value="BLL1368 PROTEIN"/>
    <property type="match status" value="1"/>
</dbReference>
<name>A0A5B8UE80_9BACT</name>
<dbReference type="InterPro" id="IPR011042">
    <property type="entry name" value="6-blade_b-propeller_TolB-like"/>
</dbReference>
<dbReference type="OrthoDB" id="9799230at2"/>
<proteinExistence type="predicted"/>
<keyword evidence="1" id="KW-0732">Signal</keyword>
<evidence type="ECO:0000256" key="2">
    <source>
        <dbReference type="ARBA" id="ARBA00023180"/>
    </source>
</evidence>
<evidence type="ECO:0000256" key="1">
    <source>
        <dbReference type="ARBA" id="ARBA00022729"/>
    </source>
</evidence>
<evidence type="ECO:0000313" key="3">
    <source>
        <dbReference type="EMBL" id="QEC54400.1"/>
    </source>
</evidence>
<dbReference type="KEGG" id="fgg:FSB75_00270"/>
<dbReference type="PANTHER" id="PTHR10680">
    <property type="entry name" value="PEPTIDYL-GLYCINE ALPHA-AMIDATING MONOOXYGENASE"/>
    <property type="match status" value="1"/>
</dbReference>
<dbReference type="Proteomes" id="UP000321204">
    <property type="component" value="Chromosome"/>
</dbReference>
<organism evidence="3 4">
    <name type="scientific">Flavisolibacter ginsenosidimutans</name>
    <dbReference type="NCBI Taxonomy" id="661481"/>
    <lineage>
        <taxon>Bacteria</taxon>
        <taxon>Pseudomonadati</taxon>
        <taxon>Bacteroidota</taxon>
        <taxon>Chitinophagia</taxon>
        <taxon>Chitinophagales</taxon>
        <taxon>Chitinophagaceae</taxon>
        <taxon>Flavisolibacter</taxon>
    </lineage>
</organism>
<keyword evidence="4" id="KW-1185">Reference proteome</keyword>